<dbReference type="Proteomes" id="UP000735302">
    <property type="component" value="Unassembled WGS sequence"/>
</dbReference>
<evidence type="ECO:0000313" key="1">
    <source>
        <dbReference type="EMBL" id="GFO19587.1"/>
    </source>
</evidence>
<accession>A0AAV4BJL7</accession>
<protein>
    <submittedName>
        <fullName evidence="1">Uncharacterized protein</fullName>
    </submittedName>
</protein>
<comment type="caution">
    <text evidence="1">The sequence shown here is derived from an EMBL/GenBank/DDBJ whole genome shotgun (WGS) entry which is preliminary data.</text>
</comment>
<reference evidence="1 2" key="1">
    <citation type="journal article" date="2021" name="Elife">
        <title>Chloroplast acquisition without the gene transfer in kleptoplastic sea slugs, Plakobranchus ocellatus.</title>
        <authorList>
            <person name="Maeda T."/>
            <person name="Takahashi S."/>
            <person name="Yoshida T."/>
            <person name="Shimamura S."/>
            <person name="Takaki Y."/>
            <person name="Nagai Y."/>
            <person name="Toyoda A."/>
            <person name="Suzuki Y."/>
            <person name="Arimoto A."/>
            <person name="Ishii H."/>
            <person name="Satoh N."/>
            <person name="Nishiyama T."/>
            <person name="Hasebe M."/>
            <person name="Maruyama T."/>
            <person name="Minagawa J."/>
            <person name="Obokata J."/>
            <person name="Shigenobu S."/>
        </authorList>
    </citation>
    <scope>NUCLEOTIDE SEQUENCE [LARGE SCALE GENOMIC DNA]</scope>
</reference>
<dbReference type="EMBL" id="BLXT01005065">
    <property type="protein sequence ID" value="GFO19587.1"/>
    <property type="molecule type" value="Genomic_DNA"/>
</dbReference>
<keyword evidence="2" id="KW-1185">Reference proteome</keyword>
<sequence length="157" mass="17463">MGGTIVDPKIIPGGITDRMCGLWPFYWLLSPLEPGASSYADHSDGHSIIGNNRNLNGQYKRVMAKHEKLWADPAGKTWDYWERRCVSGPPTEDGGVRTLVKWLPSHVGVIGKEIDDALKNDERTQPQPQKPSTLSDVRSVLRRSTVELWSAAPLSND</sequence>
<name>A0AAV4BJL7_9GAST</name>
<dbReference type="AlphaFoldDB" id="A0AAV4BJL7"/>
<evidence type="ECO:0000313" key="2">
    <source>
        <dbReference type="Proteomes" id="UP000735302"/>
    </source>
</evidence>
<gene>
    <name evidence="1" type="ORF">PoB_004609200</name>
</gene>
<organism evidence="1 2">
    <name type="scientific">Plakobranchus ocellatus</name>
    <dbReference type="NCBI Taxonomy" id="259542"/>
    <lineage>
        <taxon>Eukaryota</taxon>
        <taxon>Metazoa</taxon>
        <taxon>Spiralia</taxon>
        <taxon>Lophotrochozoa</taxon>
        <taxon>Mollusca</taxon>
        <taxon>Gastropoda</taxon>
        <taxon>Heterobranchia</taxon>
        <taxon>Euthyneura</taxon>
        <taxon>Panpulmonata</taxon>
        <taxon>Sacoglossa</taxon>
        <taxon>Placobranchoidea</taxon>
        <taxon>Plakobranchidae</taxon>
        <taxon>Plakobranchus</taxon>
    </lineage>
</organism>
<proteinExistence type="predicted"/>